<name>A0A2R5FHK1_NOSCO</name>
<comment type="caution">
    <text evidence="1">The sequence shown here is derived from an EMBL/GenBank/DDBJ whole genome shotgun (WGS) entry which is preliminary data.</text>
</comment>
<proteinExistence type="predicted"/>
<evidence type="ECO:0000313" key="1">
    <source>
        <dbReference type="EMBL" id="GBG18142.1"/>
    </source>
</evidence>
<sequence>MNKKLTLHLQQNTTLERAAIILENFSIQKTDIYQLAALCQLGATVLQKNVFPFLRNLSIIDKKNPSGLTPLGKIAADIQQSNPSLLGDFLHLVIYQLHLFDADKRFSWAYATVVQQLWLRKEVLLSPAERKSIVGEVIEKATVNFELPASEIAFSESSITGVLNWLHSLSPCVIKSEGKSEYFSRRYFCAAPIFLMVVDTIYKQRQRTYGTKIFLREDIKDAICQMLLLDSSGLDGTLDNAKCTYDYDQGGFFDYGYEGGYGQWIMLTKSPEWTQLI</sequence>
<dbReference type="EMBL" id="BDUD01000001">
    <property type="protein sequence ID" value="GBG18142.1"/>
    <property type="molecule type" value="Genomic_DNA"/>
</dbReference>
<reference evidence="1 2" key="1">
    <citation type="submission" date="2017-06" db="EMBL/GenBank/DDBJ databases">
        <title>Genome sequencing of cyanobaciteial culture collection at National Institute for Environmental Studies (NIES).</title>
        <authorList>
            <person name="Hirose Y."/>
            <person name="Shimura Y."/>
            <person name="Fujisawa T."/>
            <person name="Nakamura Y."/>
            <person name="Kawachi M."/>
        </authorList>
    </citation>
    <scope>NUCLEOTIDE SEQUENCE [LARGE SCALE GENOMIC DNA]</scope>
    <source>
        <strain evidence="1 2">NIES-4072</strain>
    </source>
</reference>
<accession>A0A2R5FHK1</accession>
<dbReference type="OrthoDB" id="507330at2"/>
<gene>
    <name evidence="1" type="ORF">NIES4072_18060</name>
</gene>
<organism evidence="1 2">
    <name type="scientific">Nostoc commune NIES-4072</name>
    <dbReference type="NCBI Taxonomy" id="2005467"/>
    <lineage>
        <taxon>Bacteria</taxon>
        <taxon>Bacillati</taxon>
        <taxon>Cyanobacteriota</taxon>
        <taxon>Cyanophyceae</taxon>
        <taxon>Nostocales</taxon>
        <taxon>Nostocaceae</taxon>
        <taxon>Nostoc</taxon>
    </lineage>
</organism>
<evidence type="ECO:0000313" key="2">
    <source>
        <dbReference type="Proteomes" id="UP000245124"/>
    </source>
</evidence>
<protein>
    <submittedName>
        <fullName evidence="1">Uncharacterized protein</fullName>
    </submittedName>
</protein>
<dbReference type="Proteomes" id="UP000245124">
    <property type="component" value="Unassembled WGS sequence"/>
</dbReference>
<dbReference type="AlphaFoldDB" id="A0A2R5FHK1"/>
<keyword evidence="2" id="KW-1185">Reference proteome</keyword>
<dbReference type="RefSeq" id="WP_109008216.1">
    <property type="nucleotide sequence ID" value="NZ_BDUD01000001.1"/>
</dbReference>